<evidence type="ECO:0000313" key="13">
    <source>
        <dbReference type="EMBL" id="MDQ0480458.1"/>
    </source>
</evidence>
<keyword evidence="2 9" id="KW-0808">Transferase</keyword>
<accession>A0ABU0JWB7</accession>
<proteinExistence type="inferred from homology"/>
<dbReference type="InterPro" id="IPR022998">
    <property type="entry name" value="ThiamineP_synth_TenI"/>
</dbReference>
<dbReference type="Gene3D" id="3.20.20.70">
    <property type="entry name" value="Aldolase class I"/>
    <property type="match status" value="1"/>
</dbReference>
<protein>
    <recommendedName>
        <fullName evidence="9">Thiamine-phosphate synthase</fullName>
        <shortName evidence="9">TP synthase</shortName>
        <shortName evidence="9">TPS</shortName>
        <ecNumber evidence="9">2.5.1.3</ecNumber>
    </recommendedName>
    <alternativeName>
        <fullName evidence="9">Thiamine-phosphate pyrophosphorylase</fullName>
        <shortName evidence="9">TMP pyrophosphorylase</shortName>
        <shortName evidence="9">TMP-PPase</shortName>
    </alternativeName>
</protein>
<dbReference type="Pfam" id="PF02581">
    <property type="entry name" value="TMP-TENI"/>
    <property type="match status" value="1"/>
</dbReference>
<feature type="binding site" evidence="9">
    <location>
        <position position="111"/>
    </location>
    <ligand>
        <name>4-amino-2-methyl-5-(diphosphooxymethyl)pyrimidine</name>
        <dbReference type="ChEBI" id="CHEBI:57841"/>
    </ligand>
</feature>
<evidence type="ECO:0000256" key="1">
    <source>
        <dbReference type="ARBA" id="ARBA00005165"/>
    </source>
</evidence>
<dbReference type="CDD" id="cd00564">
    <property type="entry name" value="TMP_TenI"/>
    <property type="match status" value="1"/>
</dbReference>
<comment type="function">
    <text evidence="9">Condenses 4-methyl-5-(beta-hydroxyethyl)thiazole monophosphate (THZ-P) and 2-methyl-4-amino-5-hydroxymethyl pyrimidine pyrophosphate (HMP-PP) to form thiamine monophosphate (TMP).</text>
</comment>
<evidence type="ECO:0000256" key="3">
    <source>
        <dbReference type="ARBA" id="ARBA00022723"/>
    </source>
</evidence>
<comment type="pathway">
    <text evidence="1 9 11">Cofactor biosynthesis; thiamine diphosphate biosynthesis; thiamine phosphate from 4-amino-2-methyl-5-diphosphomethylpyrimidine and 4-methyl-5-(2-phosphoethyl)-thiazole: step 1/1.</text>
</comment>
<gene>
    <name evidence="9" type="primary">thiE</name>
    <name evidence="13" type="ORF">QOZ93_002206</name>
</gene>
<dbReference type="InterPro" id="IPR036206">
    <property type="entry name" value="ThiamineP_synth_sf"/>
</dbReference>
<dbReference type="PANTHER" id="PTHR20857">
    <property type="entry name" value="THIAMINE-PHOSPHATE PYROPHOSPHORYLASE"/>
    <property type="match status" value="1"/>
</dbReference>
<feature type="binding site" evidence="9">
    <location>
        <position position="73"/>
    </location>
    <ligand>
        <name>Mg(2+)</name>
        <dbReference type="ChEBI" id="CHEBI:18420"/>
    </ligand>
</feature>
<comment type="cofactor">
    <cofactor evidence="9">
        <name>Mg(2+)</name>
        <dbReference type="ChEBI" id="CHEBI:18420"/>
    </cofactor>
    <text evidence="9">Binds 1 Mg(2+) ion per subunit.</text>
</comment>
<feature type="binding site" evidence="9">
    <location>
        <position position="140"/>
    </location>
    <ligand>
        <name>4-amino-2-methyl-5-(diphosphooxymethyl)pyrimidine</name>
        <dbReference type="ChEBI" id="CHEBI:57841"/>
    </ligand>
</feature>
<comment type="catalytic activity">
    <reaction evidence="7 9 10">
        <text>2-(2-carboxy-4-methylthiazol-5-yl)ethyl phosphate + 4-amino-2-methyl-5-(diphosphooxymethyl)pyrimidine + 2 H(+) = thiamine phosphate + CO2 + diphosphate</text>
        <dbReference type="Rhea" id="RHEA:47848"/>
        <dbReference type="ChEBI" id="CHEBI:15378"/>
        <dbReference type="ChEBI" id="CHEBI:16526"/>
        <dbReference type="ChEBI" id="CHEBI:33019"/>
        <dbReference type="ChEBI" id="CHEBI:37575"/>
        <dbReference type="ChEBI" id="CHEBI:57841"/>
        <dbReference type="ChEBI" id="CHEBI:62890"/>
        <dbReference type="EC" id="2.5.1.3"/>
    </reaction>
</comment>
<evidence type="ECO:0000256" key="9">
    <source>
        <dbReference type="HAMAP-Rule" id="MF_00097"/>
    </source>
</evidence>
<feature type="binding site" evidence="9">
    <location>
        <position position="168"/>
    </location>
    <ligand>
        <name>2-[(2R,5Z)-2-carboxy-4-methylthiazol-5(2H)-ylidene]ethyl phosphate</name>
        <dbReference type="ChEBI" id="CHEBI:62899"/>
    </ligand>
</feature>
<dbReference type="GO" id="GO:0004789">
    <property type="term" value="F:thiamine-phosphate diphosphorylase activity"/>
    <property type="evidence" value="ECO:0007669"/>
    <property type="project" value="UniProtKB-EC"/>
</dbReference>
<evidence type="ECO:0000256" key="11">
    <source>
        <dbReference type="RuleBase" id="RU004253"/>
    </source>
</evidence>
<evidence type="ECO:0000313" key="14">
    <source>
        <dbReference type="Proteomes" id="UP001224418"/>
    </source>
</evidence>
<comment type="catalytic activity">
    <reaction evidence="6 9 10">
        <text>4-methyl-5-(2-phosphooxyethyl)-thiazole + 4-amino-2-methyl-5-(diphosphooxymethyl)pyrimidine + H(+) = thiamine phosphate + diphosphate</text>
        <dbReference type="Rhea" id="RHEA:22328"/>
        <dbReference type="ChEBI" id="CHEBI:15378"/>
        <dbReference type="ChEBI" id="CHEBI:33019"/>
        <dbReference type="ChEBI" id="CHEBI:37575"/>
        <dbReference type="ChEBI" id="CHEBI:57841"/>
        <dbReference type="ChEBI" id="CHEBI:58296"/>
        <dbReference type="EC" id="2.5.1.3"/>
    </reaction>
</comment>
<evidence type="ECO:0000259" key="12">
    <source>
        <dbReference type="Pfam" id="PF02581"/>
    </source>
</evidence>
<reference evidence="13 14" key="1">
    <citation type="submission" date="2023-07" db="EMBL/GenBank/DDBJ databases">
        <title>Genomic Encyclopedia of Type Strains, Phase IV (KMG-IV): sequencing the most valuable type-strain genomes for metagenomic binning, comparative biology and taxonomic classification.</title>
        <authorList>
            <person name="Goeker M."/>
        </authorList>
    </citation>
    <scope>NUCLEOTIDE SEQUENCE [LARGE SCALE GENOMIC DNA]</scope>
    <source>
        <strain evidence="13 14">DSM 1400</strain>
    </source>
</reference>
<dbReference type="EC" id="2.5.1.3" evidence="9"/>
<feature type="domain" description="Thiamine phosphate synthase/TenI" evidence="12">
    <location>
        <begin position="10"/>
        <end position="191"/>
    </location>
</feature>
<dbReference type="InterPro" id="IPR013785">
    <property type="entry name" value="Aldolase_TIM"/>
</dbReference>
<evidence type="ECO:0000256" key="8">
    <source>
        <dbReference type="ARBA" id="ARBA00047883"/>
    </source>
</evidence>
<keyword evidence="4 9" id="KW-0460">Magnesium</keyword>
<feature type="binding site" evidence="9">
    <location>
        <begin position="188"/>
        <end position="189"/>
    </location>
    <ligand>
        <name>2-[(2R,5Z)-2-carboxy-4-methylthiazol-5(2H)-ylidene]ethyl phosphate</name>
        <dbReference type="ChEBI" id="CHEBI:62899"/>
    </ligand>
</feature>
<comment type="catalytic activity">
    <reaction evidence="8 9 10">
        <text>2-[(2R,5Z)-2-carboxy-4-methylthiazol-5(2H)-ylidene]ethyl phosphate + 4-amino-2-methyl-5-(diphosphooxymethyl)pyrimidine + 2 H(+) = thiamine phosphate + CO2 + diphosphate</text>
        <dbReference type="Rhea" id="RHEA:47844"/>
        <dbReference type="ChEBI" id="CHEBI:15378"/>
        <dbReference type="ChEBI" id="CHEBI:16526"/>
        <dbReference type="ChEBI" id="CHEBI:33019"/>
        <dbReference type="ChEBI" id="CHEBI:37575"/>
        <dbReference type="ChEBI" id="CHEBI:57841"/>
        <dbReference type="ChEBI" id="CHEBI:62899"/>
        <dbReference type="EC" id="2.5.1.3"/>
    </reaction>
</comment>
<evidence type="ECO:0000256" key="4">
    <source>
        <dbReference type="ARBA" id="ARBA00022842"/>
    </source>
</evidence>
<keyword evidence="3 9" id="KW-0479">Metal-binding</keyword>
<dbReference type="RefSeq" id="WP_307356450.1">
    <property type="nucleotide sequence ID" value="NZ_JAUSWN010000020.1"/>
</dbReference>
<comment type="caution">
    <text evidence="13">The sequence shown here is derived from an EMBL/GenBank/DDBJ whole genome shotgun (WGS) entry which is preliminary data.</text>
</comment>
<keyword evidence="14" id="KW-1185">Reference proteome</keyword>
<evidence type="ECO:0000256" key="6">
    <source>
        <dbReference type="ARBA" id="ARBA00047334"/>
    </source>
</evidence>
<evidence type="ECO:0000256" key="5">
    <source>
        <dbReference type="ARBA" id="ARBA00022977"/>
    </source>
</evidence>
<feature type="binding site" evidence="9">
    <location>
        <position position="72"/>
    </location>
    <ligand>
        <name>4-amino-2-methyl-5-(diphosphooxymethyl)pyrimidine</name>
        <dbReference type="ChEBI" id="CHEBI:57841"/>
    </ligand>
</feature>
<dbReference type="NCBIfam" id="TIGR00693">
    <property type="entry name" value="thiE"/>
    <property type="match status" value="1"/>
</dbReference>
<feature type="binding site" evidence="9">
    <location>
        <position position="92"/>
    </location>
    <ligand>
        <name>Mg(2+)</name>
        <dbReference type="ChEBI" id="CHEBI:18420"/>
    </ligand>
</feature>
<sequence>MKKSNIDYTLYLVTDREILGNRNLEDAVEEAILGGVTLVQLREKNCSSLEFYNTAKNIKEITRKYNIPLIINDRLDIAQAIDADGVHIGQEDMPVDLARKILGQHKVIGVSAQTLEQALIAEEEGADYLGVGAIFNTTTKRDAIQDMGLKILKDIKVKVNIPIVGIGGIDHSNAKSVIQTGADGVAVVSCILKETDIRNSSKRLYDIVKK</sequence>
<feature type="binding site" evidence="9">
    <location>
        <begin position="137"/>
        <end position="139"/>
    </location>
    <ligand>
        <name>2-[(2R,5Z)-2-carboxy-4-methylthiazol-5(2H)-ylidene]ethyl phosphate</name>
        <dbReference type="ChEBI" id="CHEBI:62899"/>
    </ligand>
</feature>
<name>A0ABU0JWB7_HATLI</name>
<keyword evidence="5 9" id="KW-0784">Thiamine biosynthesis</keyword>
<dbReference type="PANTHER" id="PTHR20857:SF23">
    <property type="entry name" value="THIAMINE BIOSYNTHETIC BIFUNCTIONAL ENZYME"/>
    <property type="match status" value="1"/>
</dbReference>
<dbReference type="SUPFAM" id="SSF51391">
    <property type="entry name" value="Thiamin phosphate synthase"/>
    <property type="match status" value="1"/>
</dbReference>
<comment type="similarity">
    <text evidence="9 10">Belongs to the thiamine-phosphate synthase family.</text>
</comment>
<dbReference type="Proteomes" id="UP001224418">
    <property type="component" value="Unassembled WGS sequence"/>
</dbReference>
<organism evidence="13 14">
    <name type="scientific">Hathewaya limosa</name>
    <name type="common">Clostridium limosum</name>
    <dbReference type="NCBI Taxonomy" id="1536"/>
    <lineage>
        <taxon>Bacteria</taxon>
        <taxon>Bacillati</taxon>
        <taxon>Bacillota</taxon>
        <taxon>Clostridia</taxon>
        <taxon>Eubacteriales</taxon>
        <taxon>Clostridiaceae</taxon>
        <taxon>Hathewaya</taxon>
    </lineage>
</organism>
<feature type="binding site" evidence="9">
    <location>
        <begin position="40"/>
        <end position="44"/>
    </location>
    <ligand>
        <name>4-amino-2-methyl-5-(diphosphooxymethyl)pyrimidine</name>
        <dbReference type="ChEBI" id="CHEBI:57841"/>
    </ligand>
</feature>
<evidence type="ECO:0000256" key="7">
    <source>
        <dbReference type="ARBA" id="ARBA00047851"/>
    </source>
</evidence>
<dbReference type="HAMAP" id="MF_00097">
    <property type="entry name" value="TMP_synthase"/>
    <property type="match status" value="1"/>
</dbReference>
<dbReference type="InterPro" id="IPR034291">
    <property type="entry name" value="TMP_synthase"/>
</dbReference>
<dbReference type="EMBL" id="JAUSWN010000020">
    <property type="protein sequence ID" value="MDQ0480458.1"/>
    <property type="molecule type" value="Genomic_DNA"/>
</dbReference>
<evidence type="ECO:0000256" key="2">
    <source>
        <dbReference type="ARBA" id="ARBA00022679"/>
    </source>
</evidence>
<evidence type="ECO:0000256" key="10">
    <source>
        <dbReference type="RuleBase" id="RU003826"/>
    </source>
</evidence>